<evidence type="ECO:0000313" key="7">
    <source>
        <dbReference type="Proteomes" id="UP000235392"/>
    </source>
</evidence>
<feature type="signal peptide" evidence="1">
    <location>
        <begin position="1"/>
        <end position="24"/>
    </location>
</feature>
<dbReference type="EMBL" id="PGCI01000043">
    <property type="protein sequence ID" value="PLW46006.1"/>
    <property type="molecule type" value="Genomic_DNA"/>
</dbReference>
<evidence type="ECO:0000313" key="6">
    <source>
        <dbReference type="Proteomes" id="UP000235388"/>
    </source>
</evidence>
<dbReference type="EMBL" id="PGCJ01000064">
    <property type="protein sequence ID" value="PLW53320.1"/>
    <property type="molecule type" value="Genomic_DNA"/>
</dbReference>
<evidence type="ECO:0000313" key="3">
    <source>
        <dbReference type="EMBL" id="PLW08784.1"/>
    </source>
</evidence>
<dbReference type="Proteomes" id="UP000235392">
    <property type="component" value="Unassembled WGS sequence"/>
</dbReference>
<feature type="chain" id="PRO_5015084069" evidence="1">
    <location>
        <begin position="25"/>
        <end position="265"/>
    </location>
</feature>
<name>A0A2N5VTK6_9BASI</name>
<dbReference type="AlphaFoldDB" id="A0A2N5VTK6"/>
<dbReference type="EMBL" id="PGCJ01001263">
    <property type="protein sequence ID" value="PLW07003.1"/>
    <property type="molecule type" value="Genomic_DNA"/>
</dbReference>
<dbReference type="EMBL" id="PGCI01001044">
    <property type="protein sequence ID" value="PLW08784.1"/>
    <property type="molecule type" value="Genomic_DNA"/>
</dbReference>
<evidence type="ECO:0000313" key="4">
    <source>
        <dbReference type="EMBL" id="PLW46006.1"/>
    </source>
</evidence>
<reference evidence="6 7" key="1">
    <citation type="submission" date="2017-11" db="EMBL/GenBank/DDBJ databases">
        <title>De novo assembly and phasing of dikaryotic genomes from two isolates of Puccinia coronata f. sp. avenae, the causal agent of oat crown rust.</title>
        <authorList>
            <person name="Miller M.E."/>
            <person name="Zhang Y."/>
            <person name="Omidvar V."/>
            <person name="Sperschneider J."/>
            <person name="Schwessinger B."/>
            <person name="Raley C."/>
            <person name="Palmer J.M."/>
            <person name="Garnica D."/>
            <person name="Upadhyaya N."/>
            <person name="Rathjen J."/>
            <person name="Taylor J.M."/>
            <person name="Park R.F."/>
            <person name="Dodds P.N."/>
            <person name="Hirsch C.D."/>
            <person name="Kianian S.F."/>
            <person name="Figueroa M."/>
        </authorList>
    </citation>
    <scope>NUCLEOTIDE SEQUENCE [LARGE SCALE GENOMIC DNA]</scope>
    <source>
        <strain evidence="5">12NC29</strain>
        <strain evidence="3">12SD80</strain>
    </source>
</reference>
<accession>A0A2N5VTK6</accession>
<evidence type="ECO:0000256" key="1">
    <source>
        <dbReference type="SAM" id="SignalP"/>
    </source>
</evidence>
<dbReference type="OrthoDB" id="2501982at2759"/>
<protein>
    <submittedName>
        <fullName evidence="5">Uncharacterized protein</fullName>
    </submittedName>
</protein>
<proteinExistence type="predicted"/>
<keyword evidence="6" id="KW-1185">Reference proteome</keyword>
<dbReference type="Proteomes" id="UP000235388">
    <property type="component" value="Unassembled WGS sequence"/>
</dbReference>
<evidence type="ECO:0000313" key="5">
    <source>
        <dbReference type="EMBL" id="PLW53320.1"/>
    </source>
</evidence>
<keyword evidence="1" id="KW-0732">Signal</keyword>
<sequence length="265" mass="27970">MLVNSLQAVLLLCSDLQSLISASALTPGGMPRNGAYQGDSGNSWNSMDTKRNANECGLGCDHVSSSVSAITVGSAPTSAGDKVQVTPSGPSAPVDAKSLLQGWSSLIAELVRCRTTLEENAPLDAAIQATTSLVSAVQLVNSVYGRCACDKISAGDDMITEFRTLLVQFFLGVQFILSACRKNYLEIWDSVFKPIFHQCEPALTSLQEISASLQIDLGAVLTQVGVDPSVFSTADLTISSLLSIDLGRAIDSLFESFNTKGSQKP</sequence>
<evidence type="ECO:0000313" key="2">
    <source>
        <dbReference type="EMBL" id="PLW07003.1"/>
    </source>
</evidence>
<organism evidence="5 6">
    <name type="scientific">Puccinia coronata f. sp. avenae</name>
    <dbReference type="NCBI Taxonomy" id="200324"/>
    <lineage>
        <taxon>Eukaryota</taxon>
        <taxon>Fungi</taxon>
        <taxon>Dikarya</taxon>
        <taxon>Basidiomycota</taxon>
        <taxon>Pucciniomycotina</taxon>
        <taxon>Pucciniomycetes</taxon>
        <taxon>Pucciniales</taxon>
        <taxon>Pucciniaceae</taxon>
        <taxon>Puccinia</taxon>
    </lineage>
</organism>
<gene>
    <name evidence="5" type="ORF">PCANC_06150</name>
    <name evidence="2" type="ORF">PCANC_25827</name>
    <name evidence="4" type="ORF">PCASD_03470</name>
    <name evidence="3" type="ORF">PCASD_23071</name>
</gene>
<comment type="caution">
    <text evidence="5">The sequence shown here is derived from an EMBL/GenBank/DDBJ whole genome shotgun (WGS) entry which is preliminary data.</text>
</comment>